<keyword evidence="2" id="KW-1185">Reference proteome</keyword>
<comment type="caution">
    <text evidence="1">The sequence shown here is derived from an EMBL/GenBank/DDBJ whole genome shotgun (WGS) entry which is preliminary data.</text>
</comment>
<dbReference type="Proteomes" id="UP000556329">
    <property type="component" value="Unassembled WGS sequence"/>
</dbReference>
<sequence length="51" mass="5747">MPELKKVIVGYIAAIRATVFVRICNQPLSKRIDQWMSVQPSLFKPASLSKS</sequence>
<organism evidence="1 2">
    <name type="scientific">Mesorhizobium sangaii</name>
    <dbReference type="NCBI Taxonomy" id="505389"/>
    <lineage>
        <taxon>Bacteria</taxon>
        <taxon>Pseudomonadati</taxon>
        <taxon>Pseudomonadota</taxon>
        <taxon>Alphaproteobacteria</taxon>
        <taxon>Hyphomicrobiales</taxon>
        <taxon>Phyllobacteriaceae</taxon>
        <taxon>Mesorhizobium</taxon>
    </lineage>
</organism>
<gene>
    <name evidence="1" type="ORF">HNQ71_006496</name>
</gene>
<evidence type="ECO:0000313" key="1">
    <source>
        <dbReference type="EMBL" id="MBB6413787.1"/>
    </source>
</evidence>
<reference evidence="1 2" key="1">
    <citation type="submission" date="2020-08" db="EMBL/GenBank/DDBJ databases">
        <title>Genomic Encyclopedia of Type Strains, Phase IV (KMG-IV): sequencing the most valuable type-strain genomes for metagenomic binning, comparative biology and taxonomic classification.</title>
        <authorList>
            <person name="Goeker M."/>
        </authorList>
    </citation>
    <scope>NUCLEOTIDE SEQUENCE [LARGE SCALE GENOMIC DNA]</scope>
    <source>
        <strain evidence="1 2">DSM 100039</strain>
    </source>
</reference>
<name>A0A841PF10_9HYPH</name>
<protein>
    <submittedName>
        <fullName evidence="1">Uncharacterized protein</fullName>
    </submittedName>
</protein>
<dbReference type="EMBL" id="JACHEF010000009">
    <property type="protein sequence ID" value="MBB6413787.1"/>
    <property type="molecule type" value="Genomic_DNA"/>
</dbReference>
<accession>A0A841PF10</accession>
<evidence type="ECO:0000313" key="2">
    <source>
        <dbReference type="Proteomes" id="UP000556329"/>
    </source>
</evidence>
<proteinExistence type="predicted"/>
<dbReference type="AlphaFoldDB" id="A0A841PF10"/>